<dbReference type="Pfam" id="PF01425">
    <property type="entry name" value="Amidase"/>
    <property type="match status" value="1"/>
</dbReference>
<proteinExistence type="predicted"/>
<feature type="domain" description="Amidase" evidence="1">
    <location>
        <begin position="54"/>
        <end position="314"/>
    </location>
</feature>
<evidence type="ECO:0000313" key="3">
    <source>
        <dbReference type="Proteomes" id="UP000279259"/>
    </source>
</evidence>
<gene>
    <name evidence="2" type="ORF">EHS25_007008</name>
</gene>
<dbReference type="InterPro" id="IPR036928">
    <property type="entry name" value="AS_sf"/>
</dbReference>
<dbReference type="GO" id="GO:0003824">
    <property type="term" value="F:catalytic activity"/>
    <property type="evidence" value="ECO:0007669"/>
    <property type="project" value="InterPro"/>
</dbReference>
<dbReference type="Proteomes" id="UP000279259">
    <property type="component" value="Unassembled WGS sequence"/>
</dbReference>
<dbReference type="Gene3D" id="3.90.1300.10">
    <property type="entry name" value="Amidase signature (AS) domain"/>
    <property type="match status" value="1"/>
</dbReference>
<dbReference type="AlphaFoldDB" id="A0A427XPS1"/>
<evidence type="ECO:0000259" key="1">
    <source>
        <dbReference type="Pfam" id="PF01425"/>
    </source>
</evidence>
<sequence length="334" mass="36353">MSSPLAPATLSPNNPINQAAVTITLAKLGLAARDRDVADYTSLLKDIWEIWKNTVLDNALLLQAIAGADGSDDRQQAGCPFPRQVPHYPSLAKTGVKGLRICRLSEGLDRPLADKRVSDLVVKAAKALAELGAVVDELSVPFHKEASDVWAVFGRMSATRSLLDEDRSRRQLCLNDLTQKVLPLKQEQLDVMFPTGLNMIINGLRGSDNMPPTLVGNATNLLRNFRDAYNATPDNYDVLVMPTLPFLPPKLPAKEASVAKLMVTSARLSLNTSPATSFTGMPALSLPEGLLSHALGLSAILPVGMQIVGKFYAEPIIHRVAYAWEQTYEWKTFA</sequence>
<dbReference type="PANTHER" id="PTHR11895:SF170">
    <property type="entry name" value="AMIDASE"/>
    <property type="match status" value="1"/>
</dbReference>
<organism evidence="2 3">
    <name type="scientific">Saitozyma podzolica</name>
    <dbReference type="NCBI Taxonomy" id="1890683"/>
    <lineage>
        <taxon>Eukaryota</taxon>
        <taxon>Fungi</taxon>
        <taxon>Dikarya</taxon>
        <taxon>Basidiomycota</taxon>
        <taxon>Agaricomycotina</taxon>
        <taxon>Tremellomycetes</taxon>
        <taxon>Tremellales</taxon>
        <taxon>Trimorphomycetaceae</taxon>
        <taxon>Saitozyma</taxon>
    </lineage>
</organism>
<keyword evidence="3" id="KW-1185">Reference proteome</keyword>
<accession>A0A427XPS1</accession>
<comment type="caution">
    <text evidence="2">The sequence shown here is derived from an EMBL/GenBank/DDBJ whole genome shotgun (WGS) entry which is preliminary data.</text>
</comment>
<dbReference type="OrthoDB" id="1879366at2759"/>
<protein>
    <recommendedName>
        <fullName evidence="1">Amidase domain-containing protein</fullName>
    </recommendedName>
</protein>
<dbReference type="STRING" id="1890683.A0A427XPS1"/>
<dbReference type="InterPro" id="IPR023631">
    <property type="entry name" value="Amidase_dom"/>
</dbReference>
<reference evidence="2 3" key="1">
    <citation type="submission" date="2018-11" db="EMBL/GenBank/DDBJ databases">
        <title>Genome sequence of Saitozyma podzolica DSM 27192.</title>
        <authorList>
            <person name="Aliyu H."/>
            <person name="Gorte O."/>
            <person name="Ochsenreither K."/>
        </authorList>
    </citation>
    <scope>NUCLEOTIDE SEQUENCE [LARGE SCALE GENOMIC DNA]</scope>
    <source>
        <strain evidence="2 3">DSM 27192</strain>
    </source>
</reference>
<name>A0A427XPS1_9TREE</name>
<dbReference type="SUPFAM" id="SSF75304">
    <property type="entry name" value="Amidase signature (AS) enzymes"/>
    <property type="match status" value="1"/>
</dbReference>
<dbReference type="PANTHER" id="PTHR11895">
    <property type="entry name" value="TRANSAMIDASE"/>
    <property type="match status" value="1"/>
</dbReference>
<dbReference type="InterPro" id="IPR000120">
    <property type="entry name" value="Amidase"/>
</dbReference>
<evidence type="ECO:0000313" key="2">
    <source>
        <dbReference type="EMBL" id="RSH80839.1"/>
    </source>
</evidence>
<dbReference type="EMBL" id="RSCD01000032">
    <property type="protein sequence ID" value="RSH80839.1"/>
    <property type="molecule type" value="Genomic_DNA"/>
</dbReference>